<dbReference type="OrthoDB" id="4590536at2759"/>
<proteinExistence type="predicted"/>
<protein>
    <submittedName>
        <fullName evidence="3">Uncharacterized protein</fullName>
    </submittedName>
</protein>
<reference evidence="3" key="2">
    <citation type="submission" date="2015-06" db="EMBL/GenBank/DDBJ databases">
        <authorList>
            <person name="Hoefler B.C."/>
            <person name="Straight P.D."/>
        </authorList>
    </citation>
    <scope>NUCLEOTIDE SEQUENCE [LARGE SCALE GENOMIC DNA]</scope>
    <source>
        <strain evidence="3">Mm55</strain>
    </source>
</reference>
<keyword evidence="5" id="KW-1185">Reference proteome</keyword>
<evidence type="ECO:0000313" key="4">
    <source>
        <dbReference type="EMBL" id="KXX80545.1"/>
    </source>
</evidence>
<feature type="compositionally biased region" description="Low complexity" evidence="1">
    <location>
        <begin position="98"/>
        <end position="110"/>
    </location>
</feature>
<evidence type="ECO:0000256" key="1">
    <source>
        <dbReference type="SAM" id="MobiDB-lite"/>
    </source>
</evidence>
<name>A0A175VYY5_9PEZI</name>
<reference evidence="5" key="1">
    <citation type="submission" date="2015-06" db="EMBL/GenBank/DDBJ databases">
        <authorList>
            <person name="van de Sande W.W.J."/>
        </authorList>
    </citation>
    <scope>NUCLEOTIDE SEQUENCE [LARGE SCALE GENOMIC DNA]</scope>
    <source>
        <strain evidence="5">mm55</strain>
    </source>
</reference>
<keyword evidence="2" id="KW-0732">Signal</keyword>
<feature type="region of interest" description="Disordered" evidence="1">
    <location>
        <begin position="357"/>
        <end position="395"/>
    </location>
</feature>
<reference evidence="3 5" key="3">
    <citation type="submission" date="2016-01" db="EMBL/GenBank/DDBJ databases">
        <title>Madurella mycetomatis genome sequencing.</title>
        <authorList>
            <person name="Van De Sande W."/>
        </authorList>
    </citation>
    <scope>NUCLEOTIDE SEQUENCE [LARGE SCALE GENOMIC DNA]</scope>
    <source>
        <strain evidence="3">Mm55</strain>
        <strain evidence="5">mm55</strain>
    </source>
</reference>
<dbReference type="EMBL" id="LCTW02000197">
    <property type="protein sequence ID" value="KXX76707.1"/>
    <property type="molecule type" value="Genomic_DNA"/>
</dbReference>
<gene>
    <name evidence="4" type="ORF">MMYC01_202620</name>
    <name evidence="3" type="ORF">MMYC01_205798</name>
</gene>
<comment type="caution">
    <text evidence="3">The sequence shown here is derived from an EMBL/GenBank/DDBJ whole genome shotgun (WGS) entry which is preliminary data.</text>
</comment>
<dbReference type="STRING" id="100816.A0A175VYY5"/>
<feature type="region of interest" description="Disordered" evidence="1">
    <location>
        <begin position="79"/>
        <end position="110"/>
    </location>
</feature>
<accession>A0A175VYY5</accession>
<organism evidence="3 5">
    <name type="scientific">Madurella mycetomatis</name>
    <dbReference type="NCBI Taxonomy" id="100816"/>
    <lineage>
        <taxon>Eukaryota</taxon>
        <taxon>Fungi</taxon>
        <taxon>Dikarya</taxon>
        <taxon>Ascomycota</taxon>
        <taxon>Pezizomycotina</taxon>
        <taxon>Sordariomycetes</taxon>
        <taxon>Sordariomycetidae</taxon>
        <taxon>Sordariales</taxon>
        <taxon>Sordariales incertae sedis</taxon>
        <taxon>Madurella</taxon>
    </lineage>
</organism>
<evidence type="ECO:0000313" key="5">
    <source>
        <dbReference type="Proteomes" id="UP000078237"/>
    </source>
</evidence>
<dbReference type="EMBL" id="LCTW02000057">
    <property type="protein sequence ID" value="KXX80545.1"/>
    <property type="molecule type" value="Genomic_DNA"/>
</dbReference>
<evidence type="ECO:0000256" key="2">
    <source>
        <dbReference type="SAM" id="SignalP"/>
    </source>
</evidence>
<dbReference type="VEuPathDB" id="FungiDB:MMYC01_205798"/>
<feature type="chain" id="PRO_5014046002" evidence="2">
    <location>
        <begin position="23"/>
        <end position="490"/>
    </location>
</feature>
<dbReference type="AlphaFoldDB" id="A0A175VYY5"/>
<evidence type="ECO:0000313" key="3">
    <source>
        <dbReference type="EMBL" id="KXX76707.1"/>
    </source>
</evidence>
<dbReference type="Proteomes" id="UP000078237">
    <property type="component" value="Unassembled WGS sequence"/>
</dbReference>
<feature type="signal peptide" evidence="2">
    <location>
        <begin position="1"/>
        <end position="22"/>
    </location>
</feature>
<dbReference type="VEuPathDB" id="FungiDB:MMYC01_202620"/>
<sequence length="490" mass="45313">MHLSTGTFITVLLAAAAQDVAAAPQNPNQAADNGSVRVQTVPNTAATPIPPEVLAAQQASASAAAAAAAAANSAAAAESGLRQPPGLQAGETPASLRPLPGLGTGAAAPPPLVSVDSSAVAPPAATAVVETQPALGATGVQSAPATLRQPPGLNTEAPASLIAPPGLVSSAVSVTSDAAQVVGTFSPIAGVSSSAAEAVVSSALVAETSAAEVPAIGGFSTIVAGASATDGAVASDVAGGANAVIPDPATSADAVGGVVGSFTPIAATSAAGAVPTQGFVFTNSSVAAGAITSGVAQATGGPSTLVPIGGGTEVTSGSSGALVTPPGLNLNGTAAAGPNSLQPLPTSGAGVGVGTNINNSNSTGPSLRPLPGGPGTGSESLQPLPNGGQATAGDAGVGGGLVTDAADLAVLPTSSILTTLTTVSEGVTTTLITAVAAQTNAVAGGGVGVGTQTNGTNAADVAGQSGAGRVGVMESGGMMVALVLGALLVL</sequence>